<keyword evidence="8" id="KW-1185">Reference proteome</keyword>
<dbReference type="SMART" id="SM00487">
    <property type="entry name" value="DEXDc"/>
    <property type="match status" value="1"/>
</dbReference>
<evidence type="ECO:0000313" key="8">
    <source>
        <dbReference type="Proteomes" id="UP000821837"/>
    </source>
</evidence>
<dbReference type="GO" id="GO:0005634">
    <property type="term" value="C:nucleus"/>
    <property type="evidence" value="ECO:0007669"/>
    <property type="project" value="TreeGrafter"/>
</dbReference>
<dbReference type="SUPFAM" id="SSF52540">
    <property type="entry name" value="P-loop containing nucleoside triphosphate hydrolases"/>
    <property type="match status" value="1"/>
</dbReference>
<dbReference type="Gene3D" id="3.40.50.300">
    <property type="entry name" value="P-loop containing nucleotide triphosphate hydrolases"/>
    <property type="match status" value="1"/>
</dbReference>
<dbReference type="GO" id="GO:0005524">
    <property type="term" value="F:ATP binding"/>
    <property type="evidence" value="ECO:0007669"/>
    <property type="project" value="UniProtKB-KW"/>
</dbReference>
<dbReference type="PROSITE" id="PS51192">
    <property type="entry name" value="HELICASE_ATP_BIND_1"/>
    <property type="match status" value="1"/>
</dbReference>
<dbReference type="PANTHER" id="PTHR47961">
    <property type="entry name" value="DNA POLYMERASE THETA, PUTATIVE (AFU_ORTHOLOGUE AFUA_1G05260)-RELATED"/>
    <property type="match status" value="1"/>
</dbReference>
<dbReference type="GO" id="GO:0003676">
    <property type="term" value="F:nucleic acid binding"/>
    <property type="evidence" value="ECO:0007669"/>
    <property type="project" value="InterPro"/>
</dbReference>
<evidence type="ECO:0000256" key="3">
    <source>
        <dbReference type="ARBA" id="ARBA00022806"/>
    </source>
</evidence>
<dbReference type="SUPFAM" id="SSF158702">
    <property type="entry name" value="Sec63 N-terminal domain-like"/>
    <property type="match status" value="1"/>
</dbReference>
<dbReference type="EMBL" id="JABSTV010001252">
    <property type="protein sequence ID" value="KAH7946806.1"/>
    <property type="molecule type" value="Genomic_DNA"/>
</dbReference>
<name>A0A9D4PKZ9_RHISA</name>
<comment type="caution">
    <text evidence="7">The sequence shown here is derived from an EMBL/GenBank/DDBJ whole genome shotgun (WGS) entry which is preliminary data.</text>
</comment>
<proteinExistence type="predicted"/>
<feature type="region of interest" description="Disordered" evidence="5">
    <location>
        <begin position="289"/>
        <end position="311"/>
    </location>
</feature>
<dbReference type="VEuPathDB" id="VectorBase:RSAN_026677"/>
<dbReference type="PANTHER" id="PTHR47961:SF4">
    <property type="entry name" value="ACTIVATING SIGNAL COINTEGRATOR 1 COMPLEX SUBUNIT 3"/>
    <property type="match status" value="1"/>
</dbReference>
<evidence type="ECO:0000256" key="5">
    <source>
        <dbReference type="SAM" id="MobiDB-lite"/>
    </source>
</evidence>
<dbReference type="Gene3D" id="1.10.150.20">
    <property type="entry name" value="5' to 3' exonuclease, C-terminal subdomain"/>
    <property type="match status" value="1"/>
</dbReference>
<dbReference type="InterPro" id="IPR027417">
    <property type="entry name" value="P-loop_NTPase"/>
</dbReference>
<dbReference type="SUPFAM" id="SSF81296">
    <property type="entry name" value="E set domains"/>
    <property type="match status" value="1"/>
</dbReference>
<keyword evidence="1" id="KW-0547">Nucleotide-binding</keyword>
<evidence type="ECO:0000256" key="4">
    <source>
        <dbReference type="ARBA" id="ARBA00022840"/>
    </source>
</evidence>
<dbReference type="SMART" id="SM00973">
    <property type="entry name" value="Sec63"/>
    <property type="match status" value="1"/>
</dbReference>
<accession>A0A9D4PKZ9</accession>
<dbReference type="AlphaFoldDB" id="A0A9D4PKZ9"/>
<dbReference type="GO" id="GO:0016787">
    <property type="term" value="F:hydrolase activity"/>
    <property type="evidence" value="ECO:0007669"/>
    <property type="project" value="UniProtKB-KW"/>
</dbReference>
<evidence type="ECO:0000256" key="2">
    <source>
        <dbReference type="ARBA" id="ARBA00022801"/>
    </source>
</evidence>
<sequence length="524" mass="58488">MVLRAGGAIMAGRMLTLCKVVERQTWNFETPLKQFSELGLSVLRNIEEKNLSLEQIRDLGFKDIGMMVHNVHAGATVEKLAQQIPQVVVVPKIQPITRTVLKVQLDITPDFRWCDRYHKGAEAFWIWVEDPNSDEIYHYEYFILTKHQVIKRESQNVVFTIPISEPLPPQYLVRVDSDYWLGSNQTVPLTFQHLILPERHPPHTGSTSSVYHALNTPTSHLSFVVAHTNPCCPHGSRRRLESIEANSAQKACANSSHEAKAPTNHHQSLALLSKAAGTTLLSRLASSIPDTRQKLSKRSKKTSGDCKSLKPKNFGGSTRGMEVIAGGCKGCGADTCTPKPTGTAVTVAVITRCRSRDATCSRWLELLDLQPLPVSALCNTTYELLFRFSHLNPIQTQIFHTLYHTDHNVLLGAPTGSGKTIAAEIAMFRSFNITPESKVVYVAPLKALVRERIADWKVRLEEKLGKRVAELTGDVTPDFRVITSADVIVTTPEKWDGISRSWHTRGYVKQVSLIIIDEIHLLGM</sequence>
<keyword evidence="4" id="KW-0067">ATP-binding</keyword>
<dbReference type="InterPro" id="IPR014756">
    <property type="entry name" value="Ig_E-set"/>
</dbReference>
<keyword evidence="3" id="KW-0347">Helicase</keyword>
<organism evidence="7 8">
    <name type="scientific">Rhipicephalus sanguineus</name>
    <name type="common">Brown dog tick</name>
    <name type="synonym">Ixodes sanguineus</name>
    <dbReference type="NCBI Taxonomy" id="34632"/>
    <lineage>
        <taxon>Eukaryota</taxon>
        <taxon>Metazoa</taxon>
        <taxon>Ecdysozoa</taxon>
        <taxon>Arthropoda</taxon>
        <taxon>Chelicerata</taxon>
        <taxon>Arachnida</taxon>
        <taxon>Acari</taxon>
        <taxon>Parasitiformes</taxon>
        <taxon>Ixodida</taxon>
        <taxon>Ixodoidea</taxon>
        <taxon>Ixodidae</taxon>
        <taxon>Rhipicephalinae</taxon>
        <taxon>Rhipicephalus</taxon>
        <taxon>Rhipicephalus</taxon>
    </lineage>
</organism>
<dbReference type="InterPro" id="IPR014001">
    <property type="entry name" value="Helicase_ATP-bd"/>
</dbReference>
<reference evidence="7" key="2">
    <citation type="submission" date="2021-09" db="EMBL/GenBank/DDBJ databases">
        <authorList>
            <person name="Jia N."/>
            <person name="Wang J."/>
            <person name="Shi W."/>
            <person name="Du L."/>
            <person name="Sun Y."/>
            <person name="Zhan W."/>
            <person name="Jiang J."/>
            <person name="Wang Q."/>
            <person name="Zhang B."/>
            <person name="Ji P."/>
            <person name="Sakyi L.B."/>
            <person name="Cui X."/>
            <person name="Yuan T."/>
            <person name="Jiang B."/>
            <person name="Yang W."/>
            <person name="Lam T.T.-Y."/>
            <person name="Chang Q."/>
            <person name="Ding S."/>
            <person name="Wang X."/>
            <person name="Zhu J."/>
            <person name="Ruan X."/>
            <person name="Zhao L."/>
            <person name="Wei J."/>
            <person name="Que T."/>
            <person name="Du C."/>
            <person name="Cheng J."/>
            <person name="Dai P."/>
            <person name="Han X."/>
            <person name="Huang E."/>
            <person name="Gao Y."/>
            <person name="Liu J."/>
            <person name="Shao H."/>
            <person name="Ye R."/>
            <person name="Li L."/>
            <person name="Wei W."/>
            <person name="Wang X."/>
            <person name="Wang C."/>
            <person name="Huo Q."/>
            <person name="Li W."/>
            <person name="Guo W."/>
            <person name="Chen H."/>
            <person name="Chen S."/>
            <person name="Zhou L."/>
            <person name="Zhou L."/>
            <person name="Ni X."/>
            <person name="Tian J."/>
            <person name="Zhou Y."/>
            <person name="Sheng Y."/>
            <person name="Liu T."/>
            <person name="Pan Y."/>
            <person name="Xia L."/>
            <person name="Li J."/>
            <person name="Zhao F."/>
            <person name="Cao W."/>
        </authorList>
    </citation>
    <scope>NUCLEOTIDE SEQUENCE</scope>
    <source>
        <strain evidence="7">Rsan-2018</strain>
        <tissue evidence="7">Larvae</tissue>
    </source>
</reference>
<evidence type="ECO:0000259" key="6">
    <source>
        <dbReference type="PROSITE" id="PS51192"/>
    </source>
</evidence>
<reference evidence="7" key="1">
    <citation type="journal article" date="2020" name="Cell">
        <title>Large-Scale Comparative Analyses of Tick Genomes Elucidate Their Genetic Diversity and Vector Capacities.</title>
        <authorList>
            <consortium name="Tick Genome and Microbiome Consortium (TIGMIC)"/>
            <person name="Jia N."/>
            <person name="Wang J."/>
            <person name="Shi W."/>
            <person name="Du L."/>
            <person name="Sun Y."/>
            <person name="Zhan W."/>
            <person name="Jiang J.F."/>
            <person name="Wang Q."/>
            <person name="Zhang B."/>
            <person name="Ji P."/>
            <person name="Bell-Sakyi L."/>
            <person name="Cui X.M."/>
            <person name="Yuan T.T."/>
            <person name="Jiang B.G."/>
            <person name="Yang W.F."/>
            <person name="Lam T.T."/>
            <person name="Chang Q.C."/>
            <person name="Ding S.J."/>
            <person name="Wang X.J."/>
            <person name="Zhu J.G."/>
            <person name="Ruan X.D."/>
            <person name="Zhao L."/>
            <person name="Wei J.T."/>
            <person name="Ye R.Z."/>
            <person name="Que T.C."/>
            <person name="Du C.H."/>
            <person name="Zhou Y.H."/>
            <person name="Cheng J.X."/>
            <person name="Dai P.F."/>
            <person name="Guo W.B."/>
            <person name="Han X.H."/>
            <person name="Huang E.J."/>
            <person name="Li L.F."/>
            <person name="Wei W."/>
            <person name="Gao Y.C."/>
            <person name="Liu J.Z."/>
            <person name="Shao H.Z."/>
            <person name="Wang X."/>
            <person name="Wang C.C."/>
            <person name="Yang T.C."/>
            <person name="Huo Q.B."/>
            <person name="Li W."/>
            <person name="Chen H.Y."/>
            <person name="Chen S.E."/>
            <person name="Zhou L.G."/>
            <person name="Ni X.B."/>
            <person name="Tian J.H."/>
            <person name="Sheng Y."/>
            <person name="Liu T."/>
            <person name="Pan Y.S."/>
            <person name="Xia L.Y."/>
            <person name="Li J."/>
            <person name="Zhao F."/>
            <person name="Cao W.C."/>
        </authorList>
    </citation>
    <scope>NUCLEOTIDE SEQUENCE</scope>
    <source>
        <strain evidence="7">Rsan-2018</strain>
    </source>
</reference>
<dbReference type="InterPro" id="IPR004179">
    <property type="entry name" value="Sec63-dom"/>
</dbReference>
<feature type="domain" description="Helicase ATP-binding" evidence="6">
    <location>
        <begin position="400"/>
        <end position="524"/>
    </location>
</feature>
<dbReference type="InterPro" id="IPR035892">
    <property type="entry name" value="C2_domain_sf"/>
</dbReference>
<dbReference type="FunFam" id="2.60.40.150:FF:000004">
    <property type="entry name" value="RNA helicase, activating signal cointegrator 1"/>
    <property type="match status" value="1"/>
</dbReference>
<dbReference type="InterPro" id="IPR011545">
    <property type="entry name" value="DEAD/DEAH_box_helicase_dom"/>
</dbReference>
<keyword evidence="2" id="KW-0378">Hydrolase</keyword>
<dbReference type="GO" id="GO:0004386">
    <property type="term" value="F:helicase activity"/>
    <property type="evidence" value="ECO:0007669"/>
    <property type="project" value="UniProtKB-KW"/>
</dbReference>
<evidence type="ECO:0000313" key="7">
    <source>
        <dbReference type="EMBL" id="KAH7946806.1"/>
    </source>
</evidence>
<dbReference type="Proteomes" id="UP000821837">
    <property type="component" value="Chromosome 6"/>
</dbReference>
<dbReference type="InterPro" id="IPR050474">
    <property type="entry name" value="Hel308_SKI2-like"/>
</dbReference>
<protein>
    <recommendedName>
        <fullName evidence="6">Helicase ATP-binding domain-containing protein</fullName>
    </recommendedName>
</protein>
<gene>
    <name evidence="7" type="ORF">HPB52_004326</name>
</gene>
<dbReference type="Pfam" id="PF00270">
    <property type="entry name" value="DEAD"/>
    <property type="match status" value="1"/>
</dbReference>
<evidence type="ECO:0000256" key="1">
    <source>
        <dbReference type="ARBA" id="ARBA00022741"/>
    </source>
</evidence>
<dbReference type="Gene3D" id="2.60.40.150">
    <property type="entry name" value="C2 domain"/>
    <property type="match status" value="1"/>
</dbReference>
<dbReference type="Pfam" id="PF02889">
    <property type="entry name" value="Sec63"/>
    <property type="match status" value="1"/>
</dbReference>